<accession>A0A432LM40</accession>
<organism evidence="1 2">
    <name type="scientific">Prevotella koreensis</name>
    <dbReference type="NCBI Taxonomy" id="2490854"/>
    <lineage>
        <taxon>Bacteria</taxon>
        <taxon>Pseudomonadati</taxon>
        <taxon>Bacteroidota</taxon>
        <taxon>Bacteroidia</taxon>
        <taxon>Bacteroidales</taxon>
        <taxon>Prevotellaceae</taxon>
        <taxon>Prevotella</taxon>
    </lineage>
</organism>
<name>A0A432LM40_9BACT</name>
<evidence type="ECO:0000313" key="2">
    <source>
        <dbReference type="Proteomes" id="UP000278983"/>
    </source>
</evidence>
<proteinExistence type="predicted"/>
<sequence>MEENNNNQQGGLQMELPQDVAQGQYANFAIITHSSSDFVLDFARILPGVPKAQIKSRVILAPEHAKRLLQALQENVMRYEAQFGKIQIPNQQPRTIAPFGNGKPEA</sequence>
<dbReference type="OrthoDB" id="9813817at2"/>
<dbReference type="EMBL" id="RYYU01000001">
    <property type="protein sequence ID" value="RUL59885.1"/>
    <property type="molecule type" value="Genomic_DNA"/>
</dbReference>
<evidence type="ECO:0000313" key="1">
    <source>
        <dbReference type="EMBL" id="RUL59885.1"/>
    </source>
</evidence>
<protein>
    <submittedName>
        <fullName evidence="1">DUF3467 domain-containing protein</fullName>
    </submittedName>
</protein>
<dbReference type="Pfam" id="PF11950">
    <property type="entry name" value="DUF3467"/>
    <property type="match status" value="1"/>
</dbReference>
<gene>
    <name evidence="1" type="ORF">EHV08_09070</name>
</gene>
<dbReference type="AlphaFoldDB" id="A0A432LM40"/>
<comment type="caution">
    <text evidence="1">The sequence shown here is derived from an EMBL/GenBank/DDBJ whole genome shotgun (WGS) entry which is preliminary data.</text>
</comment>
<reference evidence="1 2" key="1">
    <citation type="submission" date="2018-12" db="EMBL/GenBank/DDBJ databases">
        <title>Genome sequencing of Prevotella sp. KCOM 3155 (= JS262).</title>
        <authorList>
            <person name="Kook J.-K."/>
            <person name="Park S.-N."/>
            <person name="Lim Y.K."/>
        </authorList>
    </citation>
    <scope>NUCLEOTIDE SEQUENCE [LARGE SCALE GENOMIC DNA]</scope>
    <source>
        <strain evidence="1 2">KCOM 3155</strain>
    </source>
</reference>
<dbReference type="InterPro" id="IPR021857">
    <property type="entry name" value="DUF3467"/>
</dbReference>
<keyword evidence="2" id="KW-1185">Reference proteome</keyword>
<dbReference type="RefSeq" id="WP_126678984.1">
    <property type="nucleotide sequence ID" value="NZ_CAUTIM010000044.1"/>
</dbReference>
<dbReference type="Proteomes" id="UP000278983">
    <property type="component" value="Unassembled WGS sequence"/>
</dbReference>